<keyword evidence="5 8" id="KW-0812">Transmembrane</keyword>
<dbReference type="Proteomes" id="UP000228934">
    <property type="component" value="Unassembled WGS sequence"/>
</dbReference>
<dbReference type="AlphaFoldDB" id="A0A2G9RGL2"/>
<feature type="transmembrane region" description="Helical" evidence="8">
    <location>
        <begin position="38"/>
        <end position="64"/>
    </location>
</feature>
<accession>A0A2G9RGL2</accession>
<evidence type="ECO:0000256" key="7">
    <source>
        <dbReference type="ARBA" id="ARBA00023136"/>
    </source>
</evidence>
<sequence length="434" mass="48260">MIFFVMDFELLLCFLSSGAATMYVRYKIVLEQNNRSAFLCRYFNSVSLAIGIIGCIGMGIVASFQETSVTKVHDAGALATFGCGVIYILLQSIISYKSCPEWNRRVICHIRMSISVLSCLAVFPMIACASFAGIGTFKCEYGVQVSGRPSLDPCQDLAAGVSLSFTEGFHTSLITLPLTTHKCRNLQSAAIDTQAIDYLLQSEVDKAFIIGPFAQSPFPVWRVSPIGLVNGKFSNKLRLVYDLSAPHSSHIPSLNSLIPSKEFSLKYASVDLANQTIIGIVPVTWLSKADISDAFKLLPIKPSLWRWHGIKWRESYYFATKLTFGSKSSPWLFNIFAQALTCIFSHQARCHLVIHYLDDFLLIEQPGTPPADLDKLRIVLNNLNMPIAEHKPSPYHQASAVCEWIVAFGFVTFFLTFIRDFQVGITIDCPCNDV</sequence>
<dbReference type="GO" id="GO:0005764">
    <property type="term" value="C:lysosome"/>
    <property type="evidence" value="ECO:0007669"/>
    <property type="project" value="TreeGrafter"/>
</dbReference>
<dbReference type="SUPFAM" id="SSF56672">
    <property type="entry name" value="DNA/RNA polymerases"/>
    <property type="match status" value="1"/>
</dbReference>
<dbReference type="Gene3D" id="3.10.10.10">
    <property type="entry name" value="HIV Type 1 Reverse Transcriptase, subunit A, domain 1"/>
    <property type="match status" value="1"/>
</dbReference>
<evidence type="ECO:0000256" key="3">
    <source>
        <dbReference type="ARBA" id="ARBA00010879"/>
    </source>
</evidence>
<comment type="similarity">
    <text evidence="2">Belongs to the DRAM/TMEM150 family.</text>
</comment>
<feature type="transmembrane region" description="Helical" evidence="8">
    <location>
        <begin position="6"/>
        <end position="26"/>
    </location>
</feature>
<dbReference type="Pfam" id="PF00078">
    <property type="entry name" value="RVT_1"/>
    <property type="match status" value="1"/>
</dbReference>
<feature type="transmembrane region" description="Helical" evidence="8">
    <location>
        <begin position="76"/>
        <end position="94"/>
    </location>
</feature>
<evidence type="ECO:0000256" key="4">
    <source>
        <dbReference type="ARBA" id="ARBA00012180"/>
    </source>
</evidence>
<evidence type="ECO:0000256" key="1">
    <source>
        <dbReference type="ARBA" id="ARBA00004127"/>
    </source>
</evidence>
<feature type="transmembrane region" description="Helical" evidence="8">
    <location>
        <begin position="114"/>
        <end position="134"/>
    </location>
</feature>
<evidence type="ECO:0000256" key="8">
    <source>
        <dbReference type="SAM" id="Phobius"/>
    </source>
</evidence>
<comment type="similarity">
    <text evidence="3">Belongs to the beta type-B retroviral polymerase family. HERV class-II K(HML-2) pol subfamily.</text>
</comment>
<dbReference type="EC" id="3.1.26.4" evidence="4"/>
<comment type="subcellular location">
    <subcellularLocation>
        <location evidence="1">Endomembrane system</location>
        <topology evidence="1">Multi-pass membrane protein</topology>
    </subcellularLocation>
</comment>
<evidence type="ECO:0000313" key="11">
    <source>
        <dbReference type="EMBL" id="PIO27018.1"/>
    </source>
</evidence>
<keyword evidence="7 8" id="KW-0472">Membrane</keyword>
<dbReference type="InterPro" id="IPR019402">
    <property type="entry name" value="CWH43_N"/>
</dbReference>
<organism evidence="11 12">
    <name type="scientific">Aquarana catesbeiana</name>
    <name type="common">American bullfrog</name>
    <name type="synonym">Rana catesbeiana</name>
    <dbReference type="NCBI Taxonomy" id="8400"/>
    <lineage>
        <taxon>Eukaryota</taxon>
        <taxon>Metazoa</taxon>
        <taxon>Chordata</taxon>
        <taxon>Craniata</taxon>
        <taxon>Vertebrata</taxon>
        <taxon>Euteleostomi</taxon>
        <taxon>Amphibia</taxon>
        <taxon>Batrachia</taxon>
        <taxon>Anura</taxon>
        <taxon>Neobatrachia</taxon>
        <taxon>Ranoidea</taxon>
        <taxon>Ranidae</taxon>
        <taxon>Aquarana</taxon>
    </lineage>
</organism>
<dbReference type="EMBL" id="KV938309">
    <property type="protein sequence ID" value="PIO27018.1"/>
    <property type="molecule type" value="Genomic_DNA"/>
</dbReference>
<reference evidence="12" key="1">
    <citation type="journal article" date="2017" name="Nat. Commun.">
        <title>The North American bullfrog draft genome provides insight into hormonal regulation of long noncoding RNA.</title>
        <authorList>
            <person name="Hammond S.A."/>
            <person name="Warren R.L."/>
            <person name="Vandervalk B.P."/>
            <person name="Kucuk E."/>
            <person name="Khan H."/>
            <person name="Gibb E.A."/>
            <person name="Pandoh P."/>
            <person name="Kirk H."/>
            <person name="Zhao Y."/>
            <person name="Jones M."/>
            <person name="Mungall A.J."/>
            <person name="Coope R."/>
            <person name="Pleasance S."/>
            <person name="Moore R.A."/>
            <person name="Holt R.A."/>
            <person name="Round J.M."/>
            <person name="Ohora S."/>
            <person name="Walle B.V."/>
            <person name="Veldhoen N."/>
            <person name="Helbing C.C."/>
            <person name="Birol I."/>
        </authorList>
    </citation>
    <scope>NUCLEOTIDE SEQUENCE [LARGE SCALE GENOMIC DNA]</scope>
</reference>
<dbReference type="PANTHER" id="PTHR21324:SF11">
    <property type="entry name" value="DNA DAMAGE-REGULATED AUTOPHAGY MODULATOR PROTEIN 1"/>
    <property type="match status" value="1"/>
</dbReference>
<dbReference type="OrthoDB" id="191706at2759"/>
<feature type="domain" description="CWH43-like N-terminal" evidence="10">
    <location>
        <begin position="19"/>
        <end position="132"/>
    </location>
</feature>
<evidence type="ECO:0000259" key="9">
    <source>
        <dbReference type="Pfam" id="PF00078"/>
    </source>
</evidence>
<evidence type="ECO:0000313" key="12">
    <source>
        <dbReference type="Proteomes" id="UP000228934"/>
    </source>
</evidence>
<evidence type="ECO:0000256" key="6">
    <source>
        <dbReference type="ARBA" id="ARBA00022989"/>
    </source>
</evidence>
<dbReference type="GO" id="GO:0004523">
    <property type="term" value="F:RNA-DNA hybrid ribonuclease activity"/>
    <property type="evidence" value="ECO:0007669"/>
    <property type="project" value="UniProtKB-EC"/>
</dbReference>
<dbReference type="InterPro" id="IPR043128">
    <property type="entry name" value="Rev_trsase/Diguanyl_cyclase"/>
</dbReference>
<dbReference type="Pfam" id="PF10277">
    <property type="entry name" value="Frag1"/>
    <property type="match status" value="2"/>
</dbReference>
<evidence type="ECO:0000259" key="10">
    <source>
        <dbReference type="Pfam" id="PF10277"/>
    </source>
</evidence>
<evidence type="ECO:0000256" key="5">
    <source>
        <dbReference type="ARBA" id="ARBA00022692"/>
    </source>
</evidence>
<name>A0A2G9RGL2_AQUCT</name>
<keyword evidence="6 8" id="KW-1133">Transmembrane helix</keyword>
<protein>
    <recommendedName>
        <fullName evidence="4">ribonuclease H</fullName>
        <ecNumber evidence="4">3.1.26.4</ecNumber>
    </recommendedName>
</protein>
<evidence type="ECO:0000256" key="2">
    <source>
        <dbReference type="ARBA" id="ARBA00006565"/>
    </source>
</evidence>
<dbReference type="InterPro" id="IPR043502">
    <property type="entry name" value="DNA/RNA_pol_sf"/>
</dbReference>
<dbReference type="InterPro" id="IPR050911">
    <property type="entry name" value="DRAM/TMEM150_Autophagy_Mod"/>
</dbReference>
<dbReference type="InterPro" id="IPR000477">
    <property type="entry name" value="RT_dom"/>
</dbReference>
<dbReference type="GO" id="GO:0012505">
    <property type="term" value="C:endomembrane system"/>
    <property type="evidence" value="ECO:0007669"/>
    <property type="project" value="UniProtKB-SubCell"/>
</dbReference>
<keyword evidence="12" id="KW-1185">Reference proteome</keyword>
<dbReference type="GO" id="GO:0010506">
    <property type="term" value="P:regulation of autophagy"/>
    <property type="evidence" value="ECO:0007669"/>
    <property type="project" value="TreeGrafter"/>
</dbReference>
<dbReference type="PANTHER" id="PTHR21324">
    <property type="entry name" value="FASTING-INDUCIBLE INTEGRAL MEMBRANE PROTEIN TM6P1-RELATED"/>
    <property type="match status" value="1"/>
</dbReference>
<feature type="domain" description="CWH43-like N-terminal" evidence="10">
    <location>
        <begin position="394"/>
        <end position="422"/>
    </location>
</feature>
<proteinExistence type="inferred from homology"/>
<feature type="domain" description="Reverse transcriptase" evidence="9">
    <location>
        <begin position="283"/>
        <end position="391"/>
    </location>
</feature>
<gene>
    <name evidence="11" type="ORF">AB205_0095700</name>
</gene>
<dbReference type="Gene3D" id="3.30.70.270">
    <property type="match status" value="1"/>
</dbReference>